<evidence type="ECO:0000256" key="1">
    <source>
        <dbReference type="SAM" id="Phobius"/>
    </source>
</evidence>
<keyword evidence="1" id="KW-1133">Transmembrane helix</keyword>
<dbReference type="EMBL" id="CAJNOK010077564">
    <property type="protein sequence ID" value="CAF1676992.1"/>
    <property type="molecule type" value="Genomic_DNA"/>
</dbReference>
<reference evidence="3" key="1">
    <citation type="submission" date="2021-02" db="EMBL/GenBank/DDBJ databases">
        <authorList>
            <person name="Nowell W R."/>
        </authorList>
    </citation>
    <scope>NUCLEOTIDE SEQUENCE</scope>
</reference>
<dbReference type="Gene3D" id="1.20.120.1080">
    <property type="match status" value="1"/>
</dbReference>
<dbReference type="EMBL" id="CAJOBA010113908">
    <property type="protein sequence ID" value="CAF4561595.1"/>
    <property type="molecule type" value="Genomic_DNA"/>
</dbReference>
<dbReference type="Proteomes" id="UP000677228">
    <property type="component" value="Unassembled WGS sequence"/>
</dbReference>
<gene>
    <name evidence="2" type="ORF">OVA965_LOCUS45927</name>
    <name evidence="3" type="ORF">TMI583_LOCUS49938</name>
</gene>
<feature type="transmembrane region" description="Helical" evidence="1">
    <location>
        <begin position="35"/>
        <end position="57"/>
    </location>
</feature>
<keyword evidence="1" id="KW-0472">Membrane</keyword>
<protein>
    <submittedName>
        <fullName evidence="3">Uncharacterized protein</fullName>
    </submittedName>
</protein>
<sequence length="63" mass="6866">KLKINRITELGQLISSFPVNPRYGKMLALSYKNQLLQYVIAMVAALSVDEMLITGVVSVNGVG</sequence>
<accession>A0A8S2YJC3</accession>
<name>A0A8S2YJC3_9BILA</name>
<organism evidence="3 4">
    <name type="scientific">Didymodactylos carnosus</name>
    <dbReference type="NCBI Taxonomy" id="1234261"/>
    <lineage>
        <taxon>Eukaryota</taxon>
        <taxon>Metazoa</taxon>
        <taxon>Spiralia</taxon>
        <taxon>Gnathifera</taxon>
        <taxon>Rotifera</taxon>
        <taxon>Eurotatoria</taxon>
        <taxon>Bdelloidea</taxon>
        <taxon>Philodinida</taxon>
        <taxon>Philodinidae</taxon>
        <taxon>Didymodactylos</taxon>
    </lineage>
</organism>
<evidence type="ECO:0000313" key="2">
    <source>
        <dbReference type="EMBL" id="CAF1676992.1"/>
    </source>
</evidence>
<evidence type="ECO:0000313" key="4">
    <source>
        <dbReference type="Proteomes" id="UP000682733"/>
    </source>
</evidence>
<dbReference type="AlphaFoldDB" id="A0A8S2YJC3"/>
<evidence type="ECO:0000313" key="3">
    <source>
        <dbReference type="EMBL" id="CAF4561595.1"/>
    </source>
</evidence>
<feature type="non-terminal residue" evidence="3">
    <location>
        <position position="1"/>
    </location>
</feature>
<dbReference type="Proteomes" id="UP000682733">
    <property type="component" value="Unassembled WGS sequence"/>
</dbReference>
<proteinExistence type="predicted"/>
<keyword evidence="1" id="KW-0812">Transmembrane</keyword>
<dbReference type="Pfam" id="PF21010">
    <property type="entry name" value="HA2_C"/>
    <property type="match status" value="1"/>
</dbReference>
<comment type="caution">
    <text evidence="3">The sequence shown here is derived from an EMBL/GenBank/DDBJ whole genome shotgun (WGS) entry which is preliminary data.</text>
</comment>